<sequence>MPSVDGCNLKTLTIATIGLPSKTSNLRLSPSIYGSAHLGKILATPTITISELLY</sequence>
<reference evidence="1 2" key="1">
    <citation type="submission" date="2019-05" db="EMBL/GenBank/DDBJ databases">
        <title>Emergence of the Ug99 lineage of the wheat stem rust pathogen through somatic hybridization.</title>
        <authorList>
            <person name="Li F."/>
            <person name="Upadhyaya N.M."/>
            <person name="Sperschneider J."/>
            <person name="Matny O."/>
            <person name="Nguyen-Phuc H."/>
            <person name="Mago R."/>
            <person name="Raley C."/>
            <person name="Miller M.E."/>
            <person name="Silverstein K.A.T."/>
            <person name="Henningsen E."/>
            <person name="Hirsch C.D."/>
            <person name="Visser B."/>
            <person name="Pretorius Z.A."/>
            <person name="Steffenson B.J."/>
            <person name="Schwessinger B."/>
            <person name="Dodds P.N."/>
            <person name="Figueroa M."/>
        </authorList>
    </citation>
    <scope>NUCLEOTIDE SEQUENCE [LARGE SCALE GENOMIC DNA]</scope>
    <source>
        <strain evidence="1">21-0</strain>
    </source>
</reference>
<accession>A0A5B0NN57</accession>
<dbReference type="EMBL" id="VSWC01000093">
    <property type="protein sequence ID" value="KAA1089510.1"/>
    <property type="molecule type" value="Genomic_DNA"/>
</dbReference>
<comment type="caution">
    <text evidence="1">The sequence shown here is derived from an EMBL/GenBank/DDBJ whole genome shotgun (WGS) entry which is preliminary data.</text>
</comment>
<gene>
    <name evidence="1" type="ORF">PGT21_020534</name>
</gene>
<keyword evidence="2" id="KW-1185">Reference proteome</keyword>
<name>A0A5B0NN57_PUCGR</name>
<dbReference type="AlphaFoldDB" id="A0A5B0NN57"/>
<proteinExistence type="predicted"/>
<evidence type="ECO:0000313" key="2">
    <source>
        <dbReference type="Proteomes" id="UP000324748"/>
    </source>
</evidence>
<evidence type="ECO:0000313" key="1">
    <source>
        <dbReference type="EMBL" id="KAA1089510.1"/>
    </source>
</evidence>
<protein>
    <submittedName>
        <fullName evidence="1">Uncharacterized protein</fullName>
    </submittedName>
</protein>
<dbReference type="Proteomes" id="UP000324748">
    <property type="component" value="Unassembled WGS sequence"/>
</dbReference>
<organism evidence="1 2">
    <name type="scientific">Puccinia graminis f. sp. tritici</name>
    <dbReference type="NCBI Taxonomy" id="56615"/>
    <lineage>
        <taxon>Eukaryota</taxon>
        <taxon>Fungi</taxon>
        <taxon>Dikarya</taxon>
        <taxon>Basidiomycota</taxon>
        <taxon>Pucciniomycotina</taxon>
        <taxon>Pucciniomycetes</taxon>
        <taxon>Pucciniales</taxon>
        <taxon>Pucciniaceae</taxon>
        <taxon>Puccinia</taxon>
    </lineage>
</organism>